<sequence>MTNPRAVLVDDDPQQLAEASATIVDAGYELITFESVEEALSLVESTNDLIDLFVLDRKLPMRVGEKAVDELGDELFQIVTARYPDSRVIVFSGYTDFDHAQRSMEGAGLVFQDEDVRIDRVSVLRKSQFDKFDRFIRDLREVIARFDLIELTTSETTELRDRRVLRRIAYHYGASAIAAVPLAGGLTGAAVWRCEVARPNGSVAVIVAKVSGSLPAAGGLQDLLPKGGIARRVDVIQGLMGGSIISILQLAGSSTTPLMNLIGSEDLMAADIIKSLRESLDTLEQSPARTVPLRDVVCQIVDWNKFECELASIGLTTPPPELWVTTSMVMSHTDLHAANILVCDGLPVIIDSDENQFSSALRDPAVMLMSSWVHPDSPLLGSDWPSVEDISERFGDSAFARGSLSPAWCASVLSWMEARSASSREYWSVVMAYGVRQLRFDNVRSQPELKAKVAALVALAHKRLEET</sequence>
<feature type="domain" description="Response regulatory" evidence="3">
    <location>
        <begin position="5"/>
        <end position="129"/>
    </location>
</feature>
<keyword evidence="5" id="KW-1185">Reference proteome</keyword>
<evidence type="ECO:0000259" key="3">
    <source>
        <dbReference type="PROSITE" id="PS50110"/>
    </source>
</evidence>
<organism evidence="4 5">
    <name type="scientific">Arthrobacter citreus</name>
    <dbReference type="NCBI Taxonomy" id="1670"/>
    <lineage>
        <taxon>Bacteria</taxon>
        <taxon>Bacillati</taxon>
        <taxon>Actinomycetota</taxon>
        <taxon>Actinomycetes</taxon>
        <taxon>Micrococcales</taxon>
        <taxon>Micrococcaceae</taxon>
        <taxon>Arthrobacter</taxon>
    </lineage>
</organism>
<dbReference type="InterPro" id="IPR001789">
    <property type="entry name" value="Sig_transdc_resp-reg_receiver"/>
</dbReference>
<protein>
    <recommendedName>
        <fullName evidence="3">Response regulatory domain-containing protein</fullName>
    </recommendedName>
</protein>
<keyword evidence="2" id="KW-0812">Transmembrane</keyword>
<name>A0ABZ2ZWI4_9MICC</name>
<evidence type="ECO:0000256" key="1">
    <source>
        <dbReference type="PROSITE-ProRule" id="PRU00169"/>
    </source>
</evidence>
<dbReference type="PROSITE" id="PS50110">
    <property type="entry name" value="RESPONSE_REGULATORY"/>
    <property type="match status" value="1"/>
</dbReference>
<dbReference type="InterPro" id="IPR011006">
    <property type="entry name" value="CheY-like_superfamily"/>
</dbReference>
<dbReference type="InterPro" id="IPR011009">
    <property type="entry name" value="Kinase-like_dom_sf"/>
</dbReference>
<accession>A0ABZ2ZWI4</accession>
<dbReference type="Proteomes" id="UP001448858">
    <property type="component" value="Chromosome"/>
</dbReference>
<gene>
    <name evidence="4" type="ORF">AAE021_01875</name>
</gene>
<keyword evidence="2" id="KW-1133">Transmembrane helix</keyword>
<dbReference type="EMBL" id="CP151657">
    <property type="protein sequence ID" value="WZP16364.1"/>
    <property type="molecule type" value="Genomic_DNA"/>
</dbReference>
<feature type="modified residue" description="4-aspartylphosphate" evidence="1">
    <location>
        <position position="56"/>
    </location>
</feature>
<feature type="transmembrane region" description="Helical" evidence="2">
    <location>
        <begin position="169"/>
        <end position="192"/>
    </location>
</feature>
<keyword evidence="1" id="KW-0597">Phosphoprotein</keyword>
<dbReference type="SUPFAM" id="SSF56112">
    <property type="entry name" value="Protein kinase-like (PK-like)"/>
    <property type="match status" value="1"/>
</dbReference>
<dbReference type="SUPFAM" id="SSF52172">
    <property type="entry name" value="CheY-like"/>
    <property type="match status" value="1"/>
</dbReference>
<proteinExistence type="predicted"/>
<evidence type="ECO:0000256" key="2">
    <source>
        <dbReference type="SAM" id="Phobius"/>
    </source>
</evidence>
<dbReference type="RefSeq" id="WP_342023980.1">
    <property type="nucleotide sequence ID" value="NZ_CP151657.1"/>
</dbReference>
<reference evidence="4 5" key="1">
    <citation type="submission" date="2024-04" db="EMBL/GenBank/DDBJ databases">
        <title>Arthrobacter sp. from Plains bison fecal sample.</title>
        <authorList>
            <person name="Ruzzini A."/>
        </authorList>
    </citation>
    <scope>NUCLEOTIDE SEQUENCE [LARGE SCALE GENOMIC DNA]</scope>
    <source>
        <strain evidence="4 5">EINP1</strain>
    </source>
</reference>
<keyword evidence="2" id="KW-0472">Membrane</keyword>
<dbReference type="Gene3D" id="3.40.50.2300">
    <property type="match status" value="1"/>
</dbReference>
<dbReference type="CDD" id="cd00156">
    <property type="entry name" value="REC"/>
    <property type="match status" value="1"/>
</dbReference>
<evidence type="ECO:0000313" key="4">
    <source>
        <dbReference type="EMBL" id="WZP16364.1"/>
    </source>
</evidence>
<evidence type="ECO:0000313" key="5">
    <source>
        <dbReference type="Proteomes" id="UP001448858"/>
    </source>
</evidence>